<dbReference type="Proteomes" id="UP000198916">
    <property type="component" value="Unassembled WGS sequence"/>
</dbReference>
<keyword evidence="3" id="KW-1185">Reference proteome</keyword>
<evidence type="ECO:0000256" key="1">
    <source>
        <dbReference type="SAM" id="Phobius"/>
    </source>
</evidence>
<dbReference type="STRING" id="332977.SAMN05421740_101514"/>
<dbReference type="AlphaFoldDB" id="A0A1H7G1D6"/>
<organism evidence="2 3">
    <name type="scientific">Parapedobacter koreensis</name>
    <dbReference type="NCBI Taxonomy" id="332977"/>
    <lineage>
        <taxon>Bacteria</taxon>
        <taxon>Pseudomonadati</taxon>
        <taxon>Bacteroidota</taxon>
        <taxon>Sphingobacteriia</taxon>
        <taxon>Sphingobacteriales</taxon>
        <taxon>Sphingobacteriaceae</taxon>
        <taxon>Parapedobacter</taxon>
    </lineage>
</organism>
<sequence>MRSLRITPLNIASALLMTWLLWQLVAGEIGMGTIGWFLLLLLILVAADQFFRLMLRSIKRVWMAESVFVVFVVLAIWIMNVW</sequence>
<name>A0A1H7G1D6_9SPHI</name>
<keyword evidence="1" id="KW-0812">Transmembrane</keyword>
<feature type="transmembrane region" description="Helical" evidence="1">
    <location>
        <begin position="62"/>
        <end position="79"/>
    </location>
</feature>
<proteinExistence type="predicted"/>
<protein>
    <submittedName>
        <fullName evidence="2">Uncharacterized protein</fullName>
    </submittedName>
</protein>
<gene>
    <name evidence="2" type="ORF">SAMN05421740_101514</name>
</gene>
<dbReference type="RefSeq" id="WP_143053776.1">
    <property type="nucleotide sequence ID" value="NZ_FNZR01000001.1"/>
</dbReference>
<feature type="transmembrane region" description="Helical" evidence="1">
    <location>
        <begin position="36"/>
        <end position="55"/>
    </location>
</feature>
<keyword evidence="1" id="KW-0472">Membrane</keyword>
<keyword evidence="1" id="KW-1133">Transmembrane helix</keyword>
<dbReference type="EMBL" id="FNZR01000001">
    <property type="protein sequence ID" value="SEK31337.1"/>
    <property type="molecule type" value="Genomic_DNA"/>
</dbReference>
<accession>A0A1H7G1D6</accession>
<evidence type="ECO:0000313" key="3">
    <source>
        <dbReference type="Proteomes" id="UP000198916"/>
    </source>
</evidence>
<reference evidence="3" key="1">
    <citation type="submission" date="2016-10" db="EMBL/GenBank/DDBJ databases">
        <authorList>
            <person name="Varghese N."/>
            <person name="Submissions S."/>
        </authorList>
    </citation>
    <scope>NUCLEOTIDE SEQUENCE [LARGE SCALE GENOMIC DNA]</scope>
    <source>
        <strain evidence="3">Jip14</strain>
    </source>
</reference>
<dbReference type="OrthoDB" id="769853at2"/>
<evidence type="ECO:0000313" key="2">
    <source>
        <dbReference type="EMBL" id="SEK31337.1"/>
    </source>
</evidence>